<keyword evidence="3" id="KW-0540">Nuclease</keyword>
<dbReference type="AlphaFoldDB" id="A0A7W7D1R9"/>
<keyword evidence="1" id="KW-1133">Transmembrane helix</keyword>
<feature type="transmembrane region" description="Helical" evidence="1">
    <location>
        <begin position="21"/>
        <end position="41"/>
    </location>
</feature>
<keyword evidence="3" id="KW-0269">Exonuclease</keyword>
<dbReference type="InterPro" id="IPR005135">
    <property type="entry name" value="Endo/exonuclease/phosphatase"/>
</dbReference>
<dbReference type="Proteomes" id="UP000542742">
    <property type="component" value="Unassembled WGS sequence"/>
</dbReference>
<reference evidence="3 4" key="1">
    <citation type="submission" date="2020-08" db="EMBL/GenBank/DDBJ databases">
        <title>Sequencing the genomes of 1000 actinobacteria strains.</title>
        <authorList>
            <person name="Klenk H.-P."/>
        </authorList>
    </citation>
    <scope>NUCLEOTIDE SEQUENCE [LARGE SCALE GENOMIC DNA]</scope>
    <source>
        <strain evidence="3 4">DSM 45518</strain>
    </source>
</reference>
<sequence length="337" mass="35696">MTITSAPSAGREAGHPRRRRKAALTVLFWLFILPFLAWAVLRLGGWERGLVVQLFAFTPYVAAAAWVPAILALATKRWTVAAVAVVVAIVLASAVLPRALPSRDKGPAQGVPFTVMTSNMLFGKADAAAIVKLVSEHDVAVLAVQEFTTEGKQALADAGLGALLPYSSLADQPRADGSGLYSRYPISSPGARKNGGGFMQAHATVQVPGAGPVLVESAHPLAPYARSVLKQWRKDLLAEPRADQSGTPVVLLGDFNATLDHSPLRELIASGYRDAADTTGKGLIGTWGPYDGDPIPPVTIDHVLVDKRIGVRETSVHRIPRSDHRAVIAGLTVPAAR</sequence>
<gene>
    <name evidence="3" type="ORF">BKA14_007339</name>
</gene>
<keyword evidence="1" id="KW-0472">Membrane</keyword>
<feature type="domain" description="Endonuclease/exonuclease/phosphatase" evidence="2">
    <location>
        <begin position="116"/>
        <end position="324"/>
    </location>
</feature>
<dbReference type="InterPro" id="IPR036691">
    <property type="entry name" value="Endo/exonu/phosph_ase_sf"/>
</dbReference>
<accession>A0A7W7D1R9</accession>
<name>A0A7W7D1R9_9ACTN</name>
<evidence type="ECO:0000313" key="3">
    <source>
        <dbReference type="EMBL" id="MBB4697191.1"/>
    </source>
</evidence>
<feature type="transmembrane region" description="Helical" evidence="1">
    <location>
        <begin position="80"/>
        <end position="100"/>
    </location>
</feature>
<protein>
    <submittedName>
        <fullName evidence="3">Endonuclease/exonuclease/phosphatase (EEP) superfamily protein YafD</fullName>
    </submittedName>
</protein>
<keyword evidence="3" id="KW-0255">Endonuclease</keyword>
<dbReference type="RefSeq" id="WP_184955339.1">
    <property type="nucleotide sequence ID" value="NZ_BOMC01000017.1"/>
</dbReference>
<organism evidence="3 4">
    <name type="scientific">Paractinoplanes abujensis</name>
    <dbReference type="NCBI Taxonomy" id="882441"/>
    <lineage>
        <taxon>Bacteria</taxon>
        <taxon>Bacillati</taxon>
        <taxon>Actinomycetota</taxon>
        <taxon>Actinomycetes</taxon>
        <taxon>Micromonosporales</taxon>
        <taxon>Micromonosporaceae</taxon>
        <taxon>Paractinoplanes</taxon>
    </lineage>
</organism>
<dbReference type="GO" id="GO:0004527">
    <property type="term" value="F:exonuclease activity"/>
    <property type="evidence" value="ECO:0007669"/>
    <property type="project" value="UniProtKB-KW"/>
</dbReference>
<dbReference type="Pfam" id="PF03372">
    <property type="entry name" value="Exo_endo_phos"/>
    <property type="match status" value="1"/>
</dbReference>
<dbReference type="EMBL" id="JACHMF010000001">
    <property type="protein sequence ID" value="MBB4697191.1"/>
    <property type="molecule type" value="Genomic_DNA"/>
</dbReference>
<dbReference type="GO" id="GO:0004519">
    <property type="term" value="F:endonuclease activity"/>
    <property type="evidence" value="ECO:0007669"/>
    <property type="project" value="UniProtKB-KW"/>
</dbReference>
<keyword evidence="1" id="KW-0812">Transmembrane</keyword>
<evidence type="ECO:0000313" key="4">
    <source>
        <dbReference type="Proteomes" id="UP000542742"/>
    </source>
</evidence>
<keyword evidence="4" id="KW-1185">Reference proteome</keyword>
<keyword evidence="3" id="KW-0378">Hydrolase</keyword>
<dbReference type="Gene3D" id="3.60.10.10">
    <property type="entry name" value="Endonuclease/exonuclease/phosphatase"/>
    <property type="match status" value="1"/>
</dbReference>
<proteinExistence type="predicted"/>
<evidence type="ECO:0000259" key="2">
    <source>
        <dbReference type="Pfam" id="PF03372"/>
    </source>
</evidence>
<feature type="transmembrane region" description="Helical" evidence="1">
    <location>
        <begin position="53"/>
        <end position="73"/>
    </location>
</feature>
<dbReference type="SUPFAM" id="SSF56219">
    <property type="entry name" value="DNase I-like"/>
    <property type="match status" value="1"/>
</dbReference>
<evidence type="ECO:0000256" key="1">
    <source>
        <dbReference type="SAM" id="Phobius"/>
    </source>
</evidence>
<comment type="caution">
    <text evidence="3">The sequence shown here is derived from an EMBL/GenBank/DDBJ whole genome shotgun (WGS) entry which is preliminary data.</text>
</comment>